<dbReference type="EMBL" id="JAEQND010000012">
    <property type="protein sequence ID" value="MBL0427466.1"/>
    <property type="molecule type" value="Genomic_DNA"/>
</dbReference>
<reference evidence="2 3" key="1">
    <citation type="journal article" date="2017" name="Int. J. Syst. Evol. Microbiol.">
        <title>Ramlibacter alkalitolerans sp. nov., alkali-tolerant bacterium isolated from soil of ginseng.</title>
        <authorList>
            <person name="Lee D.H."/>
            <person name="Cha C.J."/>
        </authorList>
    </citation>
    <scope>NUCLEOTIDE SEQUENCE [LARGE SCALE GENOMIC DNA]</scope>
    <source>
        <strain evidence="2 3">KACC 19305</strain>
    </source>
</reference>
<gene>
    <name evidence="2" type="ORF">JI746_20300</name>
</gene>
<organism evidence="2 3">
    <name type="scientific">Ramlibacter alkalitolerans</name>
    <dbReference type="NCBI Taxonomy" id="2039631"/>
    <lineage>
        <taxon>Bacteria</taxon>
        <taxon>Pseudomonadati</taxon>
        <taxon>Pseudomonadota</taxon>
        <taxon>Betaproteobacteria</taxon>
        <taxon>Burkholderiales</taxon>
        <taxon>Comamonadaceae</taxon>
        <taxon>Ramlibacter</taxon>
    </lineage>
</organism>
<evidence type="ECO:0000259" key="1">
    <source>
        <dbReference type="PROSITE" id="PS50006"/>
    </source>
</evidence>
<evidence type="ECO:0000313" key="3">
    <source>
        <dbReference type="Proteomes" id="UP000622707"/>
    </source>
</evidence>
<dbReference type="Proteomes" id="UP000622707">
    <property type="component" value="Unassembled WGS sequence"/>
</dbReference>
<dbReference type="RefSeq" id="WP_201692100.1">
    <property type="nucleotide sequence ID" value="NZ_JAEQND010000012.1"/>
</dbReference>
<sequence>MALIVRAFPLGRNTSRSDLEAFIKELEARSDEVSRWHADHGIRHESWYLQETQAGPWVIAINEGTEVQQNAQRFAERTSGFEAWFKQRVQELTGVDLNQAPLGPPTTPVYEWSQDEVIRARFEPFRA</sequence>
<name>A0ABS1JTK8_9BURK</name>
<keyword evidence="3" id="KW-1185">Reference proteome</keyword>
<accession>A0ABS1JTK8</accession>
<protein>
    <recommendedName>
        <fullName evidence="1">FHA domain-containing protein</fullName>
    </recommendedName>
</protein>
<dbReference type="InterPro" id="IPR000253">
    <property type="entry name" value="FHA_dom"/>
</dbReference>
<feature type="domain" description="FHA" evidence="1">
    <location>
        <begin position="8"/>
        <end position="72"/>
    </location>
</feature>
<evidence type="ECO:0000313" key="2">
    <source>
        <dbReference type="EMBL" id="MBL0427466.1"/>
    </source>
</evidence>
<dbReference type="PROSITE" id="PS50006">
    <property type="entry name" value="FHA_DOMAIN"/>
    <property type="match status" value="1"/>
</dbReference>
<comment type="caution">
    <text evidence="2">The sequence shown here is derived from an EMBL/GenBank/DDBJ whole genome shotgun (WGS) entry which is preliminary data.</text>
</comment>
<proteinExistence type="predicted"/>